<dbReference type="InterPro" id="IPR015943">
    <property type="entry name" value="WD40/YVTN_repeat-like_dom_sf"/>
</dbReference>
<dbReference type="RefSeq" id="WP_377043272.1">
    <property type="nucleotide sequence ID" value="NZ_JBHLUN010000003.1"/>
</dbReference>
<gene>
    <name evidence="5" type="ORF">ACFFGY_04815</name>
</gene>
<keyword evidence="6" id="KW-1185">Reference proteome</keyword>
<evidence type="ECO:0000256" key="3">
    <source>
        <dbReference type="SAM" id="MobiDB-lite"/>
    </source>
</evidence>
<feature type="signal peptide" evidence="4">
    <location>
        <begin position="1"/>
        <end position="21"/>
    </location>
</feature>
<organism evidence="5 6">
    <name type="scientific">Roseomonas elaeocarpi</name>
    <dbReference type="NCBI Taxonomy" id="907779"/>
    <lineage>
        <taxon>Bacteria</taxon>
        <taxon>Pseudomonadati</taxon>
        <taxon>Pseudomonadota</taxon>
        <taxon>Alphaproteobacteria</taxon>
        <taxon>Acetobacterales</taxon>
        <taxon>Roseomonadaceae</taxon>
        <taxon>Roseomonas</taxon>
    </lineage>
</organism>
<dbReference type="InterPro" id="IPR019405">
    <property type="entry name" value="Lactonase_7-beta_prop"/>
</dbReference>
<comment type="caution">
    <text evidence="5">The sequence shown here is derived from an EMBL/GenBank/DDBJ whole genome shotgun (WGS) entry which is preliminary data.</text>
</comment>
<evidence type="ECO:0000313" key="5">
    <source>
        <dbReference type="EMBL" id="MFC0407558.1"/>
    </source>
</evidence>
<keyword evidence="2" id="KW-0313">Glucose metabolism</keyword>
<evidence type="ECO:0000313" key="6">
    <source>
        <dbReference type="Proteomes" id="UP001589865"/>
    </source>
</evidence>
<dbReference type="Pfam" id="PF10282">
    <property type="entry name" value="Lactonase"/>
    <property type="match status" value="1"/>
</dbReference>
<dbReference type="InterPro" id="IPR050282">
    <property type="entry name" value="Cycloisomerase_2"/>
</dbReference>
<dbReference type="PANTHER" id="PTHR30344:SF1">
    <property type="entry name" value="6-PHOSPHOGLUCONOLACTONASE"/>
    <property type="match status" value="1"/>
</dbReference>
<keyword evidence="2" id="KW-0119">Carbohydrate metabolism</keyword>
<keyword evidence="4" id="KW-0732">Signal</keyword>
<dbReference type="Gene3D" id="2.130.10.10">
    <property type="entry name" value="YVTN repeat-like/Quinoprotein amine dehydrogenase"/>
    <property type="match status" value="1"/>
</dbReference>
<feature type="region of interest" description="Disordered" evidence="3">
    <location>
        <begin position="162"/>
        <end position="186"/>
    </location>
</feature>
<dbReference type="SUPFAM" id="SSF51004">
    <property type="entry name" value="C-terminal (heme d1) domain of cytochrome cd1-nitrite reductase"/>
    <property type="match status" value="1"/>
</dbReference>
<evidence type="ECO:0000256" key="2">
    <source>
        <dbReference type="ARBA" id="ARBA00022526"/>
    </source>
</evidence>
<dbReference type="EMBL" id="JBHLUN010000003">
    <property type="protein sequence ID" value="MFC0407558.1"/>
    <property type="molecule type" value="Genomic_DNA"/>
</dbReference>
<evidence type="ECO:0000256" key="1">
    <source>
        <dbReference type="ARBA" id="ARBA00005564"/>
    </source>
</evidence>
<protein>
    <submittedName>
        <fullName evidence="5">Lactonase family protein</fullName>
    </submittedName>
</protein>
<dbReference type="InterPro" id="IPR011048">
    <property type="entry name" value="Haem_d1_sf"/>
</dbReference>
<feature type="chain" id="PRO_5046751607" evidence="4">
    <location>
        <begin position="22"/>
        <end position="389"/>
    </location>
</feature>
<sequence length="389" mass="40671">MLRREALLSLLLLGSPLSSLAAQEVPSPASCGAGASCAGRLVFFGTLGNEIRAARFNPATGRLSDLGIVAQLERPTWLVGGMDAGTLYAVSETGNDGRSEATVHSFAVDPATGHLSERNAVGSGGGGATHLALDPASRTLFVANFGTGHVSALPVEEDGHLGAAASRQQDRGTGPKPRQHSAHAHGVTVAPGGRFLLVPDLGADRVFVYRFDPATRALTPHDPPWETVEAGSGPRHLVFFPDGHFAFLDSELTGEVTVFRWDGGLGRLHRVETRSTYAAGTEGDRSAAEIASSADGRFLYVSNRRAADEIVVFRVDAASGALSEVQRLGSGGTSPWSFTLAPGGHWMLVANVESGSVEVLRVDPVTGRLESSGNRLVVPKPTNVTFLPG</sequence>
<dbReference type="Proteomes" id="UP001589865">
    <property type="component" value="Unassembled WGS sequence"/>
</dbReference>
<comment type="similarity">
    <text evidence="1">Belongs to the cycloisomerase 2 family.</text>
</comment>
<name>A0ABV6JPC2_9PROT</name>
<evidence type="ECO:0000256" key="4">
    <source>
        <dbReference type="SAM" id="SignalP"/>
    </source>
</evidence>
<proteinExistence type="inferred from homology"/>
<accession>A0ABV6JPC2</accession>
<dbReference type="PANTHER" id="PTHR30344">
    <property type="entry name" value="6-PHOSPHOGLUCONOLACTONASE-RELATED"/>
    <property type="match status" value="1"/>
</dbReference>
<reference evidence="5 6" key="1">
    <citation type="submission" date="2024-09" db="EMBL/GenBank/DDBJ databases">
        <authorList>
            <person name="Sun Q."/>
            <person name="Mori K."/>
        </authorList>
    </citation>
    <scope>NUCLEOTIDE SEQUENCE [LARGE SCALE GENOMIC DNA]</scope>
    <source>
        <strain evidence="5 6">TBRC 5777</strain>
    </source>
</reference>